<evidence type="ECO:0000313" key="3">
    <source>
        <dbReference type="Proteomes" id="UP000614334"/>
    </source>
</evidence>
<accession>A0A8H7IAP5</accession>
<feature type="region of interest" description="Disordered" evidence="1">
    <location>
        <begin position="54"/>
        <end position="108"/>
    </location>
</feature>
<dbReference type="AlphaFoldDB" id="A0A8H7IAP5"/>
<proteinExistence type="predicted"/>
<organism evidence="2 3">
    <name type="scientific">Rhizoctonia solani</name>
    <dbReference type="NCBI Taxonomy" id="456999"/>
    <lineage>
        <taxon>Eukaryota</taxon>
        <taxon>Fungi</taxon>
        <taxon>Dikarya</taxon>
        <taxon>Basidiomycota</taxon>
        <taxon>Agaricomycotina</taxon>
        <taxon>Agaricomycetes</taxon>
        <taxon>Cantharellales</taxon>
        <taxon>Ceratobasidiaceae</taxon>
        <taxon>Rhizoctonia</taxon>
    </lineage>
</organism>
<sequence length="205" mass="21196">MPKMTPPRASVDSPQPPVAAGPPAGRRLDAATPSAVVTAALVATCSDRQRWVEKVQRAGARPALASSPSPSPFSTPDRSWLTSACRAHPDDPRRARAPARNPVADLAAHATARPKAFSTGMYSTRAKTAAAAAAAIAQTAAAETAAVDQTTKKVKAKQSPPKAKAAQSSSKPKRGSKKGKAPAKNSPLQPVGDETDDGLHRTDEE</sequence>
<dbReference type="EMBL" id="JACYCF010000015">
    <property type="protein sequence ID" value="KAF8752483.1"/>
    <property type="molecule type" value="Genomic_DNA"/>
</dbReference>
<gene>
    <name evidence="2" type="ORF">RHS01_07710</name>
</gene>
<reference evidence="2" key="1">
    <citation type="submission" date="2020-09" db="EMBL/GenBank/DDBJ databases">
        <title>Comparative genome analyses of four rice-infecting Rhizoctonia solani isolates reveal extensive enrichment of homogalacturonan modification genes.</title>
        <authorList>
            <person name="Lee D.-Y."/>
            <person name="Jeon J."/>
            <person name="Kim K.-T."/>
            <person name="Cheong K."/>
            <person name="Song H."/>
            <person name="Choi G."/>
            <person name="Ko J."/>
            <person name="Opiyo S.O."/>
            <person name="Zuo S."/>
            <person name="Madhav S."/>
            <person name="Lee Y.-H."/>
            <person name="Wang G.-L."/>
        </authorList>
    </citation>
    <scope>NUCLEOTIDE SEQUENCE</scope>
    <source>
        <strain evidence="2">AG1-IA B2</strain>
    </source>
</reference>
<feature type="compositionally biased region" description="Basic residues" evidence="1">
    <location>
        <begin position="171"/>
        <end position="181"/>
    </location>
</feature>
<feature type="compositionally biased region" description="Low complexity" evidence="1">
    <location>
        <begin position="57"/>
        <end position="79"/>
    </location>
</feature>
<evidence type="ECO:0000313" key="2">
    <source>
        <dbReference type="EMBL" id="KAF8752483.1"/>
    </source>
</evidence>
<evidence type="ECO:0000256" key="1">
    <source>
        <dbReference type="SAM" id="MobiDB-lite"/>
    </source>
</evidence>
<protein>
    <submittedName>
        <fullName evidence="2">Uncharacterized protein</fullName>
    </submittedName>
</protein>
<feature type="compositionally biased region" description="Low complexity" evidence="1">
    <location>
        <begin position="157"/>
        <end position="170"/>
    </location>
</feature>
<name>A0A8H7IAP5_9AGAM</name>
<feature type="region of interest" description="Disordered" evidence="1">
    <location>
        <begin position="143"/>
        <end position="205"/>
    </location>
</feature>
<feature type="region of interest" description="Disordered" evidence="1">
    <location>
        <begin position="1"/>
        <end position="31"/>
    </location>
</feature>
<dbReference type="Proteomes" id="UP000614334">
    <property type="component" value="Unassembled WGS sequence"/>
</dbReference>
<comment type="caution">
    <text evidence="2">The sequence shown here is derived from an EMBL/GenBank/DDBJ whole genome shotgun (WGS) entry which is preliminary data.</text>
</comment>